<feature type="transmembrane region" description="Helical" evidence="1">
    <location>
        <begin position="12"/>
        <end position="31"/>
    </location>
</feature>
<keyword evidence="1" id="KW-0472">Membrane</keyword>
<protein>
    <submittedName>
        <fullName evidence="2">DsbD_2 domain-containing protein</fullName>
    </submittedName>
</protein>
<feature type="transmembrane region" description="Helical" evidence="1">
    <location>
        <begin position="52"/>
        <end position="70"/>
    </location>
</feature>
<evidence type="ECO:0000313" key="3">
    <source>
        <dbReference type="Proteomes" id="UP000503399"/>
    </source>
</evidence>
<organism evidence="2 3">
    <name type="scientific">Candidatus Hydrogenisulfobacillus filiaventi</name>
    <dbReference type="NCBI Taxonomy" id="2707344"/>
    <lineage>
        <taxon>Bacteria</taxon>
        <taxon>Bacillati</taxon>
        <taxon>Bacillota</taxon>
        <taxon>Clostridia</taxon>
        <taxon>Eubacteriales</taxon>
        <taxon>Clostridiales Family XVII. Incertae Sedis</taxon>
        <taxon>Candidatus Hydrogenisulfobacillus</taxon>
    </lineage>
</organism>
<keyword evidence="3" id="KW-1185">Reference proteome</keyword>
<feature type="transmembrane region" description="Helical" evidence="1">
    <location>
        <begin position="174"/>
        <end position="195"/>
    </location>
</feature>
<keyword evidence="1" id="KW-1133">Transmembrane helix</keyword>
<reference evidence="2 3" key="1">
    <citation type="submission" date="2020-02" db="EMBL/GenBank/DDBJ databases">
        <authorList>
            <person name="Hogendoorn C."/>
        </authorList>
    </citation>
    <scope>NUCLEOTIDE SEQUENCE [LARGE SCALE GENOMIC DNA]</scope>
    <source>
        <strain evidence="2">R501</strain>
    </source>
</reference>
<feature type="transmembrane region" description="Helical" evidence="1">
    <location>
        <begin position="90"/>
        <end position="108"/>
    </location>
</feature>
<feature type="transmembrane region" description="Helical" evidence="1">
    <location>
        <begin position="142"/>
        <end position="162"/>
    </location>
</feature>
<keyword evidence="1" id="KW-0812">Transmembrane</keyword>
<gene>
    <name evidence="2" type="ORF">R50_1115</name>
</gene>
<dbReference type="AlphaFoldDB" id="A0A6F8ZFG9"/>
<evidence type="ECO:0000256" key="1">
    <source>
        <dbReference type="SAM" id="Phobius"/>
    </source>
</evidence>
<dbReference type="Proteomes" id="UP000503399">
    <property type="component" value="Chromosome"/>
</dbReference>
<evidence type="ECO:0000313" key="2">
    <source>
        <dbReference type="EMBL" id="CAB1128621.1"/>
    </source>
</evidence>
<proteinExistence type="predicted"/>
<sequence length="296" mass="31116">MLNLWDPHAGLAVGAALATAFLLGMVHGITPDEHTWPITFSYAIGSYSTRKGLLAGLIFSLAFTLQRALASELAYLALDRWFTMGPTIDYVVYLLVGAAMAVAGFQIMRGRHWHLFGSHRAGPETAPDLQDPRPWMPAVHGFIAGWGFGAFAILIYTVLAPAMPDAALGWLPGALFGLGTMTIQASAGALFGWVSRRLGLDPAAVRRVALITAGRTLGWGGLVFVAGGVFGLLFPGLAGFSLATGLHIHNLDHLGIALVLVMVTVLGIGLGTLISQTRYWARQARTAGTAGAGTAG</sequence>
<dbReference type="EMBL" id="LR778114">
    <property type="protein sequence ID" value="CAB1128621.1"/>
    <property type="molecule type" value="Genomic_DNA"/>
</dbReference>
<dbReference type="KEGG" id="hfv:R50_1115"/>
<feature type="transmembrane region" description="Helical" evidence="1">
    <location>
        <begin position="254"/>
        <end position="275"/>
    </location>
</feature>
<accession>A0A6F8ZFG9</accession>
<name>A0A6F8ZFG9_9FIRM</name>
<feature type="transmembrane region" description="Helical" evidence="1">
    <location>
        <begin position="216"/>
        <end position="234"/>
    </location>
</feature>